<gene>
    <name evidence="3" type="ORF">SAMN05421507_10957</name>
</gene>
<dbReference type="InterPro" id="IPR037883">
    <property type="entry name" value="Knr4/Smi1-like_sf"/>
</dbReference>
<organism evidence="3 4">
    <name type="scientific">Lentzea jiangxiensis</name>
    <dbReference type="NCBI Taxonomy" id="641025"/>
    <lineage>
        <taxon>Bacteria</taxon>
        <taxon>Bacillati</taxon>
        <taxon>Actinomycetota</taxon>
        <taxon>Actinomycetes</taxon>
        <taxon>Pseudonocardiales</taxon>
        <taxon>Pseudonocardiaceae</taxon>
        <taxon>Lentzea</taxon>
    </lineage>
</organism>
<reference evidence="4" key="1">
    <citation type="submission" date="2016-10" db="EMBL/GenBank/DDBJ databases">
        <authorList>
            <person name="Varghese N."/>
            <person name="Submissions S."/>
        </authorList>
    </citation>
    <scope>NUCLEOTIDE SEQUENCE [LARGE SCALE GENOMIC DNA]</scope>
    <source>
        <strain evidence="4">CGMCC 4.6609</strain>
    </source>
</reference>
<feature type="domain" description="Knr4/Smi1-like" evidence="2">
    <location>
        <begin position="22"/>
        <end position="138"/>
    </location>
</feature>
<feature type="region of interest" description="Disordered" evidence="1">
    <location>
        <begin position="160"/>
        <end position="180"/>
    </location>
</feature>
<dbReference type="InterPro" id="IPR018958">
    <property type="entry name" value="Knr4/Smi1-like_dom"/>
</dbReference>
<evidence type="ECO:0000313" key="3">
    <source>
        <dbReference type="EMBL" id="SDP47605.1"/>
    </source>
</evidence>
<dbReference type="SUPFAM" id="SSF160631">
    <property type="entry name" value="SMI1/KNR4-like"/>
    <property type="match status" value="2"/>
</dbReference>
<feature type="domain" description="Knr4/Smi1-like" evidence="2">
    <location>
        <begin position="201"/>
        <end position="335"/>
    </location>
</feature>
<dbReference type="Gene3D" id="3.40.1580.10">
    <property type="entry name" value="SMI1/KNR4-like"/>
    <property type="match status" value="2"/>
</dbReference>
<dbReference type="SMART" id="SM00860">
    <property type="entry name" value="SMI1_KNR4"/>
    <property type="match status" value="2"/>
</dbReference>
<dbReference type="Proteomes" id="UP000199691">
    <property type="component" value="Unassembled WGS sequence"/>
</dbReference>
<accession>A0A1H0T1C2</accession>
<sequence length="361" mass="39522">MDAALTPPRVGHHAAVEFSGKPVPVDWDAVESWLGRPLPGDYKAIASEHGPLDIGEFVWLHVPCVEAGRFDWGEWVKQTRSVADAPPHLVPWGATRGGGYLFWDSSVDADPARWPVVGFGHDTGWHDYGTSLSGLLEEAVRTALPGLGPLPASARRTAFLPDARPWTPPPPVDSSPGRKRALAGGTGLAALRDLVVPPARPVLGERTWEWLYGELGTSLPADYVALVETYGSGTFADWLRVWAPLDPHGLLDMSRGALDGNRQLRAEFPEYHPLPLWPEPGGFLPFGDSIDGDQLGWLTRGEPDEWPLIFAPRHADQGPPLDGPLADTLLEWLRGRLVLPGFCRFGRYDDPLDYAAFAPRR</sequence>
<dbReference type="STRING" id="641025.SAMN05421507_10957"/>
<dbReference type="AlphaFoldDB" id="A0A1H0T1C2"/>
<protein>
    <recommendedName>
        <fullName evidence="2">Knr4/Smi1-like domain-containing protein</fullName>
    </recommendedName>
</protein>
<dbReference type="EMBL" id="FNIX01000009">
    <property type="protein sequence ID" value="SDP47605.1"/>
    <property type="molecule type" value="Genomic_DNA"/>
</dbReference>
<evidence type="ECO:0000256" key="1">
    <source>
        <dbReference type="SAM" id="MobiDB-lite"/>
    </source>
</evidence>
<name>A0A1H0T1C2_9PSEU</name>
<proteinExistence type="predicted"/>
<keyword evidence="4" id="KW-1185">Reference proteome</keyword>
<evidence type="ECO:0000313" key="4">
    <source>
        <dbReference type="Proteomes" id="UP000199691"/>
    </source>
</evidence>
<evidence type="ECO:0000259" key="2">
    <source>
        <dbReference type="SMART" id="SM00860"/>
    </source>
</evidence>